<dbReference type="EMBL" id="CM000364">
    <property type="protein sequence ID" value="EDX12238.1"/>
    <property type="molecule type" value="Genomic_DNA"/>
</dbReference>
<dbReference type="AlphaFoldDB" id="B4QS42"/>
<organism evidence="1 2">
    <name type="scientific">Drosophila simulans</name>
    <name type="common">Fruit fly</name>
    <dbReference type="NCBI Taxonomy" id="7240"/>
    <lineage>
        <taxon>Eukaryota</taxon>
        <taxon>Metazoa</taxon>
        <taxon>Ecdysozoa</taxon>
        <taxon>Arthropoda</taxon>
        <taxon>Hexapoda</taxon>
        <taxon>Insecta</taxon>
        <taxon>Pterygota</taxon>
        <taxon>Neoptera</taxon>
        <taxon>Endopterygota</taxon>
        <taxon>Diptera</taxon>
        <taxon>Brachycera</taxon>
        <taxon>Muscomorpha</taxon>
        <taxon>Ephydroidea</taxon>
        <taxon>Drosophilidae</taxon>
        <taxon>Drosophila</taxon>
        <taxon>Sophophora</taxon>
    </lineage>
</organism>
<dbReference type="OMA" id="CIFPCGR"/>
<reference evidence="1 2" key="1">
    <citation type="journal article" date="2007" name="Nature">
        <title>Evolution of genes and genomes on the Drosophila phylogeny.</title>
        <authorList>
            <consortium name="Drosophila 12 Genomes Consortium"/>
            <person name="Clark A.G."/>
            <person name="Eisen M.B."/>
            <person name="Smith D.R."/>
            <person name="Bergman C.M."/>
            <person name="Oliver B."/>
            <person name="Markow T.A."/>
            <person name="Kaufman T.C."/>
            <person name="Kellis M."/>
            <person name="Gelbart W."/>
            <person name="Iyer V.N."/>
            <person name="Pollard D.A."/>
            <person name="Sackton T.B."/>
            <person name="Larracuente A.M."/>
            <person name="Singh N.D."/>
            <person name="Abad J.P."/>
            <person name="Abt D.N."/>
            <person name="Adryan B."/>
            <person name="Aguade M."/>
            <person name="Akashi H."/>
            <person name="Anderson W.W."/>
            <person name="Aquadro C.F."/>
            <person name="Ardell D.H."/>
            <person name="Arguello R."/>
            <person name="Artieri C.G."/>
            <person name="Barbash D.A."/>
            <person name="Barker D."/>
            <person name="Barsanti P."/>
            <person name="Batterham P."/>
            <person name="Batzoglou S."/>
            <person name="Begun D."/>
            <person name="Bhutkar A."/>
            <person name="Blanco E."/>
            <person name="Bosak S.A."/>
            <person name="Bradley R.K."/>
            <person name="Brand A.D."/>
            <person name="Brent M.R."/>
            <person name="Brooks A.N."/>
            <person name="Brown R.H."/>
            <person name="Butlin R.K."/>
            <person name="Caggese C."/>
            <person name="Calvi B.R."/>
            <person name="Bernardo de Carvalho A."/>
            <person name="Caspi A."/>
            <person name="Castrezana S."/>
            <person name="Celniker S.E."/>
            <person name="Chang J.L."/>
            <person name="Chapple C."/>
            <person name="Chatterji S."/>
            <person name="Chinwalla A."/>
            <person name="Civetta A."/>
            <person name="Clifton S.W."/>
            <person name="Comeron J.M."/>
            <person name="Costello J.C."/>
            <person name="Coyne J.A."/>
            <person name="Daub J."/>
            <person name="David R.G."/>
            <person name="Delcher A.L."/>
            <person name="Delehaunty K."/>
            <person name="Do C.B."/>
            <person name="Ebling H."/>
            <person name="Edwards K."/>
            <person name="Eickbush T."/>
            <person name="Evans J.D."/>
            <person name="Filipski A."/>
            <person name="Findeiss S."/>
            <person name="Freyhult E."/>
            <person name="Fulton L."/>
            <person name="Fulton R."/>
            <person name="Garcia A.C."/>
            <person name="Gardiner A."/>
            <person name="Garfield D.A."/>
            <person name="Garvin B.E."/>
            <person name="Gibson G."/>
            <person name="Gilbert D."/>
            <person name="Gnerre S."/>
            <person name="Godfrey J."/>
            <person name="Good R."/>
            <person name="Gotea V."/>
            <person name="Gravely B."/>
            <person name="Greenberg A.J."/>
            <person name="Griffiths-Jones S."/>
            <person name="Gross S."/>
            <person name="Guigo R."/>
            <person name="Gustafson E.A."/>
            <person name="Haerty W."/>
            <person name="Hahn M.W."/>
            <person name="Halligan D.L."/>
            <person name="Halpern A.L."/>
            <person name="Halter G.M."/>
            <person name="Han M.V."/>
            <person name="Heger A."/>
            <person name="Hillier L."/>
            <person name="Hinrichs A.S."/>
            <person name="Holmes I."/>
            <person name="Hoskins R.A."/>
            <person name="Hubisz M.J."/>
            <person name="Hultmark D."/>
            <person name="Huntley M.A."/>
            <person name="Jaffe D.B."/>
            <person name="Jagadeeshan S."/>
            <person name="Jeck W.R."/>
            <person name="Johnson J."/>
            <person name="Jones C.D."/>
            <person name="Jordan W.C."/>
            <person name="Karpen G.H."/>
            <person name="Kataoka E."/>
            <person name="Keightley P.D."/>
            <person name="Kheradpour P."/>
            <person name="Kirkness E.F."/>
            <person name="Koerich L.B."/>
            <person name="Kristiansen K."/>
            <person name="Kudrna D."/>
            <person name="Kulathinal R.J."/>
            <person name="Kumar S."/>
            <person name="Kwok R."/>
            <person name="Lander E."/>
            <person name="Langley C.H."/>
            <person name="Lapoint R."/>
            <person name="Lazzaro B.P."/>
            <person name="Lee S.J."/>
            <person name="Levesque L."/>
            <person name="Li R."/>
            <person name="Lin C.F."/>
            <person name="Lin M.F."/>
            <person name="Lindblad-Toh K."/>
            <person name="Llopart A."/>
            <person name="Long M."/>
            <person name="Low L."/>
            <person name="Lozovsky E."/>
            <person name="Lu J."/>
            <person name="Luo M."/>
            <person name="Machado C.A."/>
            <person name="Makalowski W."/>
            <person name="Marzo M."/>
            <person name="Matsuda M."/>
            <person name="Matzkin L."/>
            <person name="McAllister B."/>
            <person name="McBride C.S."/>
            <person name="McKernan B."/>
            <person name="McKernan K."/>
            <person name="Mendez-Lago M."/>
            <person name="Minx P."/>
            <person name="Mollenhauer M.U."/>
            <person name="Montooth K."/>
            <person name="Mount S.M."/>
            <person name="Mu X."/>
            <person name="Myers E."/>
            <person name="Negre B."/>
            <person name="Newfeld S."/>
            <person name="Nielsen R."/>
            <person name="Noor M.A."/>
            <person name="O'Grady P."/>
            <person name="Pachter L."/>
            <person name="Papaceit M."/>
            <person name="Parisi M.J."/>
            <person name="Parisi M."/>
            <person name="Parts L."/>
            <person name="Pedersen J.S."/>
            <person name="Pesole G."/>
            <person name="Phillippy A.M."/>
            <person name="Ponting C.P."/>
            <person name="Pop M."/>
            <person name="Porcelli D."/>
            <person name="Powell J.R."/>
            <person name="Prohaska S."/>
            <person name="Pruitt K."/>
            <person name="Puig M."/>
            <person name="Quesneville H."/>
            <person name="Ram K.R."/>
            <person name="Rand D."/>
            <person name="Rasmussen M.D."/>
            <person name="Reed L.K."/>
            <person name="Reenan R."/>
            <person name="Reily A."/>
            <person name="Remington K.A."/>
            <person name="Rieger T.T."/>
            <person name="Ritchie M.G."/>
            <person name="Robin C."/>
            <person name="Rogers Y.H."/>
            <person name="Rohde C."/>
            <person name="Rozas J."/>
            <person name="Rubenfield M.J."/>
            <person name="Ruiz A."/>
            <person name="Russo S."/>
            <person name="Salzberg S.L."/>
            <person name="Sanchez-Gracia A."/>
            <person name="Saranga D.J."/>
            <person name="Sato H."/>
            <person name="Schaeffer S.W."/>
            <person name="Schatz M.C."/>
            <person name="Schlenke T."/>
            <person name="Schwartz R."/>
            <person name="Segarra C."/>
            <person name="Singh R.S."/>
            <person name="Sirot L."/>
            <person name="Sirota M."/>
            <person name="Sisneros N.B."/>
            <person name="Smith C.D."/>
            <person name="Smith T.F."/>
            <person name="Spieth J."/>
            <person name="Stage D.E."/>
            <person name="Stark A."/>
            <person name="Stephan W."/>
            <person name="Strausberg R.L."/>
            <person name="Strempel S."/>
            <person name="Sturgill D."/>
            <person name="Sutton G."/>
            <person name="Sutton G.G."/>
            <person name="Tao W."/>
            <person name="Teichmann S."/>
            <person name="Tobari Y.N."/>
            <person name="Tomimura Y."/>
            <person name="Tsolas J.M."/>
            <person name="Valente V.L."/>
            <person name="Venter E."/>
            <person name="Venter J.C."/>
            <person name="Vicario S."/>
            <person name="Vieira F.G."/>
            <person name="Vilella A.J."/>
            <person name="Villasante A."/>
            <person name="Walenz B."/>
            <person name="Wang J."/>
            <person name="Wasserman M."/>
            <person name="Watts T."/>
            <person name="Wilson D."/>
            <person name="Wilson R.K."/>
            <person name="Wing R.A."/>
            <person name="Wolfner M.F."/>
            <person name="Wong A."/>
            <person name="Wong G.K."/>
            <person name="Wu C.I."/>
            <person name="Wu G."/>
            <person name="Yamamoto D."/>
            <person name="Yang H.P."/>
            <person name="Yang S.P."/>
            <person name="Yorke J.A."/>
            <person name="Yoshida K."/>
            <person name="Zdobnov E."/>
            <person name="Zhang P."/>
            <person name="Zhang Y."/>
            <person name="Zimin A.V."/>
            <person name="Baldwin J."/>
            <person name="Abdouelleil A."/>
            <person name="Abdulkadir J."/>
            <person name="Abebe A."/>
            <person name="Abera B."/>
            <person name="Abreu J."/>
            <person name="Acer S.C."/>
            <person name="Aftuck L."/>
            <person name="Alexander A."/>
            <person name="An P."/>
            <person name="Anderson E."/>
            <person name="Anderson S."/>
            <person name="Arachi H."/>
            <person name="Azer M."/>
            <person name="Bachantsang P."/>
            <person name="Barry A."/>
            <person name="Bayul T."/>
            <person name="Berlin A."/>
            <person name="Bessette D."/>
            <person name="Bloom T."/>
            <person name="Blye J."/>
            <person name="Boguslavskiy L."/>
            <person name="Bonnet C."/>
            <person name="Boukhgalter B."/>
            <person name="Bourzgui I."/>
            <person name="Brown A."/>
            <person name="Cahill P."/>
            <person name="Channer S."/>
            <person name="Cheshatsang Y."/>
            <person name="Chuda L."/>
            <person name="Citroen M."/>
            <person name="Collymore A."/>
            <person name="Cooke P."/>
            <person name="Costello M."/>
            <person name="D'Aco K."/>
            <person name="Daza R."/>
            <person name="De Haan G."/>
            <person name="DeGray S."/>
            <person name="DeMaso C."/>
            <person name="Dhargay N."/>
            <person name="Dooley K."/>
            <person name="Dooley E."/>
            <person name="Doricent M."/>
            <person name="Dorje P."/>
            <person name="Dorjee K."/>
            <person name="Dupes A."/>
            <person name="Elong R."/>
            <person name="Falk J."/>
            <person name="Farina A."/>
            <person name="Faro S."/>
            <person name="Ferguson D."/>
            <person name="Fisher S."/>
            <person name="Foley C.D."/>
            <person name="Franke A."/>
            <person name="Friedrich D."/>
            <person name="Gadbois L."/>
            <person name="Gearin G."/>
            <person name="Gearin C.R."/>
            <person name="Giannoukos G."/>
            <person name="Goode T."/>
            <person name="Graham J."/>
            <person name="Grandbois E."/>
            <person name="Grewal S."/>
            <person name="Gyaltsen K."/>
            <person name="Hafez N."/>
            <person name="Hagos B."/>
            <person name="Hall J."/>
            <person name="Henson C."/>
            <person name="Hollinger A."/>
            <person name="Honan T."/>
            <person name="Huard M.D."/>
            <person name="Hughes L."/>
            <person name="Hurhula B."/>
            <person name="Husby M.E."/>
            <person name="Kamat A."/>
            <person name="Kanga B."/>
            <person name="Kashin S."/>
            <person name="Khazanovich D."/>
            <person name="Kisner P."/>
            <person name="Lance K."/>
            <person name="Lara M."/>
            <person name="Lee W."/>
            <person name="Lennon N."/>
            <person name="Letendre F."/>
            <person name="LeVine R."/>
            <person name="Lipovsky A."/>
            <person name="Liu X."/>
            <person name="Liu J."/>
            <person name="Liu S."/>
            <person name="Lokyitsang T."/>
            <person name="Lokyitsang Y."/>
            <person name="Lubonja R."/>
            <person name="Lui A."/>
            <person name="MacDonald P."/>
            <person name="Magnisalis V."/>
            <person name="Maru K."/>
            <person name="Matthews C."/>
            <person name="McCusker W."/>
            <person name="McDonough S."/>
            <person name="Mehta T."/>
            <person name="Meldrim J."/>
            <person name="Meneus L."/>
            <person name="Mihai O."/>
            <person name="Mihalev A."/>
            <person name="Mihova T."/>
            <person name="Mittelman R."/>
            <person name="Mlenga V."/>
            <person name="Montmayeur A."/>
            <person name="Mulrain L."/>
            <person name="Navidi A."/>
            <person name="Naylor J."/>
            <person name="Negash T."/>
            <person name="Nguyen T."/>
            <person name="Nguyen N."/>
            <person name="Nicol R."/>
            <person name="Norbu C."/>
            <person name="Norbu N."/>
            <person name="Novod N."/>
            <person name="O'Neill B."/>
            <person name="Osman S."/>
            <person name="Markiewicz E."/>
            <person name="Oyono O.L."/>
            <person name="Patti C."/>
            <person name="Phunkhang P."/>
            <person name="Pierre F."/>
            <person name="Priest M."/>
            <person name="Raghuraman S."/>
            <person name="Rege F."/>
            <person name="Reyes R."/>
            <person name="Rise C."/>
            <person name="Rogov P."/>
            <person name="Ross K."/>
            <person name="Ryan E."/>
            <person name="Settipalli S."/>
            <person name="Shea T."/>
            <person name="Sherpa N."/>
            <person name="Shi L."/>
            <person name="Shih D."/>
            <person name="Sparrow T."/>
            <person name="Spaulding J."/>
            <person name="Stalker J."/>
            <person name="Stange-Thomann N."/>
            <person name="Stavropoulos S."/>
            <person name="Stone C."/>
            <person name="Strader C."/>
            <person name="Tesfaye S."/>
            <person name="Thomson T."/>
            <person name="Thoulutsang Y."/>
            <person name="Thoulutsang D."/>
            <person name="Topham K."/>
            <person name="Topping I."/>
            <person name="Tsamla T."/>
            <person name="Vassiliev H."/>
            <person name="Vo A."/>
            <person name="Wangchuk T."/>
            <person name="Wangdi T."/>
            <person name="Weiand M."/>
            <person name="Wilkinson J."/>
            <person name="Wilson A."/>
            <person name="Yadav S."/>
            <person name="Young G."/>
            <person name="Yu Q."/>
            <person name="Zembek L."/>
            <person name="Zhong D."/>
            <person name="Zimmer A."/>
            <person name="Zwirko Z."/>
            <person name="Jaffe D.B."/>
            <person name="Alvarez P."/>
            <person name="Brockman W."/>
            <person name="Butler J."/>
            <person name="Chin C."/>
            <person name="Gnerre S."/>
            <person name="Grabherr M."/>
            <person name="Kleber M."/>
            <person name="Mauceli E."/>
            <person name="MacCallum I."/>
        </authorList>
    </citation>
    <scope>NUCLEOTIDE SEQUENCE [LARGE SCALE GENOMIC DNA]</scope>
    <source>
        <strain evidence="2">white501</strain>
    </source>
</reference>
<dbReference type="Proteomes" id="UP000000304">
    <property type="component" value="Chromosome 3R"/>
</dbReference>
<keyword evidence="2" id="KW-1185">Reference proteome</keyword>
<dbReference type="HOGENOM" id="CLU_2624648_0_0_1"/>
<proteinExistence type="predicted"/>
<dbReference type="SMR" id="B4QS42"/>
<evidence type="ECO:0000313" key="2">
    <source>
        <dbReference type="Proteomes" id="UP000000304"/>
    </source>
</evidence>
<name>B4QS42_DROSI</name>
<protein>
    <submittedName>
        <fullName evidence="1">GD19351</fullName>
    </submittedName>
</protein>
<sequence length="78" mass="9123">MDASAGKAHLNINSIEFFVLWLRLVQKLKLMLKLQLQLELELRRLQLRMLWCIFPCGRGSSLDILAIYIPHSVMQRNS</sequence>
<evidence type="ECO:0000313" key="1">
    <source>
        <dbReference type="EMBL" id="EDX12238.1"/>
    </source>
</evidence>
<accession>B4QS42</accession>
<gene>
    <name evidence="1" type="primary">Dsim\GD19351</name>
    <name evidence="1" type="ORF">Dsim_GD19351</name>
</gene>